<keyword evidence="5" id="KW-0255">Endonuclease</keyword>
<feature type="domain" description="Type I restriction modification DNA specificity" evidence="4">
    <location>
        <begin position="2"/>
        <end position="107"/>
    </location>
</feature>
<dbReference type="EMBL" id="CP076459">
    <property type="protein sequence ID" value="QWQ31793.1"/>
    <property type="molecule type" value="Genomic_DNA"/>
</dbReference>
<dbReference type="GO" id="GO:0009307">
    <property type="term" value="P:DNA restriction-modification system"/>
    <property type="evidence" value="ECO:0007669"/>
    <property type="project" value="UniProtKB-KW"/>
</dbReference>
<dbReference type="Pfam" id="PF01420">
    <property type="entry name" value="Methylase_S"/>
    <property type="match status" value="1"/>
</dbReference>
<organism evidence="5 6">
    <name type="scientific">Candidatus Minimicrobia vallesae</name>
    <dbReference type="NCBI Taxonomy" id="2841264"/>
    <lineage>
        <taxon>Bacteria</taxon>
        <taxon>Candidatus Saccharimonadota</taxon>
        <taxon>Candidatus Saccharimonadota incertae sedis</taxon>
        <taxon>Candidatus Minimicrobia</taxon>
    </lineage>
</organism>
<dbReference type="InterPro" id="IPR052021">
    <property type="entry name" value="Type-I_RS_S_subunit"/>
</dbReference>
<dbReference type="GO" id="GO:0016787">
    <property type="term" value="F:hydrolase activity"/>
    <property type="evidence" value="ECO:0007669"/>
    <property type="project" value="UniProtKB-KW"/>
</dbReference>
<dbReference type="PANTHER" id="PTHR30408">
    <property type="entry name" value="TYPE-1 RESTRICTION ENZYME ECOKI SPECIFICITY PROTEIN"/>
    <property type="match status" value="1"/>
</dbReference>
<dbReference type="Proteomes" id="UP000677117">
    <property type="component" value="Chromosome"/>
</dbReference>
<reference evidence="5" key="1">
    <citation type="submission" date="2021-06" db="EMBL/GenBank/DDBJ databases">
        <title>An adapted protocol for Saccharibacteria cultivation: two new species join this phylum of Candidate Phyla Radiations.</title>
        <authorList>
            <person name="Ibrahim A."/>
            <person name="Maatouk M."/>
            <person name="Raoult D."/>
            <person name="Bittar F."/>
        </authorList>
    </citation>
    <scope>NUCLEOTIDE SEQUENCE</scope>
    <source>
        <strain evidence="5">IHU2</strain>
    </source>
</reference>
<keyword evidence="5" id="KW-0378">Hydrolase</keyword>
<keyword evidence="5" id="KW-0540">Nuclease</keyword>
<dbReference type="KEGG" id="mvl:KOY49_02265"/>
<dbReference type="SUPFAM" id="SSF116734">
    <property type="entry name" value="DNA methylase specificity domain"/>
    <property type="match status" value="1"/>
</dbReference>
<comment type="similarity">
    <text evidence="1">Belongs to the type-I restriction system S methylase family.</text>
</comment>
<dbReference type="RefSeq" id="WP_232736537.1">
    <property type="nucleotide sequence ID" value="NZ_CP076459.1"/>
</dbReference>
<dbReference type="InterPro" id="IPR044946">
    <property type="entry name" value="Restrct_endonuc_typeI_TRD_sf"/>
</dbReference>
<evidence type="ECO:0000256" key="1">
    <source>
        <dbReference type="ARBA" id="ARBA00010923"/>
    </source>
</evidence>
<proteinExistence type="inferred from homology"/>
<accession>A0A8F1SAP4</accession>
<dbReference type="REBASE" id="514719">
    <property type="entry name" value="S4.SbaIHU2ORF2235P"/>
</dbReference>
<keyword evidence="3" id="KW-0238">DNA-binding</keyword>
<dbReference type="InterPro" id="IPR000055">
    <property type="entry name" value="Restrct_endonuc_typeI_TRD"/>
</dbReference>
<keyword evidence="2" id="KW-0680">Restriction system</keyword>
<dbReference type="GO" id="GO:0003677">
    <property type="term" value="F:DNA binding"/>
    <property type="evidence" value="ECO:0007669"/>
    <property type="project" value="UniProtKB-KW"/>
</dbReference>
<name>A0A8F1SAP4_9BACT</name>
<keyword evidence="6" id="KW-1185">Reference proteome</keyword>
<evidence type="ECO:0000256" key="2">
    <source>
        <dbReference type="ARBA" id="ARBA00022747"/>
    </source>
</evidence>
<gene>
    <name evidence="5" type="ORF">KOY49_02265</name>
</gene>
<sequence length="136" mass="15009">MKVRLKELGTIFTGNTPSKKVDEYWSNRNIKFIKPDVIKDELCVISSANEYISASAKNVSRIVPANSILVTCIGKIGRVGITEEEVSFNQQINAIVPNEAIRANYLRHTISATSNALYIEAVAPDSLSWSRNLATP</sequence>
<evidence type="ECO:0000256" key="3">
    <source>
        <dbReference type="ARBA" id="ARBA00023125"/>
    </source>
</evidence>
<dbReference type="PANTHER" id="PTHR30408:SF12">
    <property type="entry name" value="TYPE I RESTRICTION ENZYME MJAVIII SPECIFICITY SUBUNIT"/>
    <property type="match status" value="1"/>
</dbReference>
<protein>
    <submittedName>
        <fullName evidence="5">Restriction endonuclease subunit S</fullName>
        <ecNumber evidence="5">3.1.21.-</ecNumber>
    </submittedName>
</protein>
<dbReference type="AlphaFoldDB" id="A0A8F1SAP4"/>
<dbReference type="GO" id="GO:0004519">
    <property type="term" value="F:endonuclease activity"/>
    <property type="evidence" value="ECO:0007669"/>
    <property type="project" value="UniProtKB-KW"/>
</dbReference>
<dbReference type="Gene3D" id="3.90.220.20">
    <property type="entry name" value="DNA methylase specificity domains"/>
    <property type="match status" value="1"/>
</dbReference>
<dbReference type="EC" id="3.1.21.-" evidence="5"/>
<evidence type="ECO:0000313" key="6">
    <source>
        <dbReference type="Proteomes" id="UP000677117"/>
    </source>
</evidence>
<evidence type="ECO:0000313" key="5">
    <source>
        <dbReference type="EMBL" id="QWQ31793.1"/>
    </source>
</evidence>
<evidence type="ECO:0000259" key="4">
    <source>
        <dbReference type="Pfam" id="PF01420"/>
    </source>
</evidence>